<sequence>MAENEELDVHDREVSLSDVMQAVKTQGEFNASLRKDISDLRQEVHGATVSVASQVKKLKTESQYNWKYEGNKVQFLLNTEFLEDLTQSIWAIDNSKVDYARDTIKEVIDKIKRRNKLIKIADSSEGGWETVRQYETNPVASDSDDESKINKAENKALRKRNSKGKKAAAKPNFNYESSAPSQFNATFPAKNQPFRDPQSWYNGQALYHGQASQASTSGNHRGNQQRQGACYGCGSFQHWRNQCPFNPRPGTMSKPK</sequence>
<evidence type="ECO:0008006" key="4">
    <source>
        <dbReference type="Google" id="ProtNLM"/>
    </source>
</evidence>
<accession>A0A8S3QT80</accession>
<organism evidence="2 3">
    <name type="scientific">Mytilus edulis</name>
    <name type="common">Blue mussel</name>
    <dbReference type="NCBI Taxonomy" id="6550"/>
    <lineage>
        <taxon>Eukaryota</taxon>
        <taxon>Metazoa</taxon>
        <taxon>Spiralia</taxon>
        <taxon>Lophotrochozoa</taxon>
        <taxon>Mollusca</taxon>
        <taxon>Bivalvia</taxon>
        <taxon>Autobranchia</taxon>
        <taxon>Pteriomorphia</taxon>
        <taxon>Mytilida</taxon>
        <taxon>Mytiloidea</taxon>
        <taxon>Mytilidae</taxon>
        <taxon>Mytilinae</taxon>
        <taxon>Mytilus</taxon>
    </lineage>
</organism>
<name>A0A8S3QT80_MYTED</name>
<dbReference type="AlphaFoldDB" id="A0A8S3QT80"/>
<dbReference type="EMBL" id="CAJPWZ010000650">
    <property type="protein sequence ID" value="CAG2197541.1"/>
    <property type="molecule type" value="Genomic_DNA"/>
</dbReference>
<comment type="caution">
    <text evidence="2">The sequence shown here is derived from an EMBL/GenBank/DDBJ whole genome shotgun (WGS) entry which is preliminary data.</text>
</comment>
<evidence type="ECO:0000313" key="2">
    <source>
        <dbReference type="EMBL" id="CAG2197541.1"/>
    </source>
</evidence>
<feature type="region of interest" description="Disordered" evidence="1">
    <location>
        <begin position="156"/>
        <end position="200"/>
    </location>
</feature>
<dbReference type="Proteomes" id="UP000683360">
    <property type="component" value="Unassembled WGS sequence"/>
</dbReference>
<evidence type="ECO:0000313" key="3">
    <source>
        <dbReference type="Proteomes" id="UP000683360"/>
    </source>
</evidence>
<reference evidence="2" key="1">
    <citation type="submission" date="2021-03" db="EMBL/GenBank/DDBJ databases">
        <authorList>
            <person name="Bekaert M."/>
        </authorList>
    </citation>
    <scope>NUCLEOTIDE SEQUENCE</scope>
</reference>
<evidence type="ECO:0000256" key="1">
    <source>
        <dbReference type="SAM" id="MobiDB-lite"/>
    </source>
</evidence>
<feature type="compositionally biased region" description="Basic residues" evidence="1">
    <location>
        <begin position="157"/>
        <end position="168"/>
    </location>
</feature>
<proteinExistence type="predicted"/>
<feature type="compositionally biased region" description="Polar residues" evidence="1">
    <location>
        <begin position="174"/>
        <end position="185"/>
    </location>
</feature>
<protein>
    <recommendedName>
        <fullName evidence="4">CCHC-type domain-containing protein</fullName>
    </recommendedName>
</protein>
<gene>
    <name evidence="2" type="ORF">MEDL_12361</name>
</gene>
<dbReference type="OrthoDB" id="6154445at2759"/>
<keyword evidence="3" id="KW-1185">Reference proteome</keyword>